<feature type="compositionally biased region" description="Low complexity" evidence="1">
    <location>
        <begin position="280"/>
        <end position="313"/>
    </location>
</feature>
<dbReference type="STRING" id="45235.A0A2K3QA54"/>
<comment type="caution">
    <text evidence="2">The sequence shown here is derived from an EMBL/GenBank/DDBJ whole genome shotgun (WGS) entry which is preliminary data.</text>
</comment>
<feature type="compositionally biased region" description="Pro residues" evidence="1">
    <location>
        <begin position="536"/>
        <end position="568"/>
    </location>
</feature>
<dbReference type="Proteomes" id="UP000236621">
    <property type="component" value="Unassembled WGS sequence"/>
</dbReference>
<feature type="compositionally biased region" description="Pro residues" evidence="1">
    <location>
        <begin position="482"/>
        <end position="501"/>
    </location>
</feature>
<feature type="compositionally biased region" description="Low complexity" evidence="1">
    <location>
        <begin position="25"/>
        <end position="34"/>
    </location>
</feature>
<organism evidence="2 3">
    <name type="scientific">Tolypocladium capitatum</name>
    <dbReference type="NCBI Taxonomy" id="45235"/>
    <lineage>
        <taxon>Eukaryota</taxon>
        <taxon>Fungi</taxon>
        <taxon>Dikarya</taxon>
        <taxon>Ascomycota</taxon>
        <taxon>Pezizomycotina</taxon>
        <taxon>Sordariomycetes</taxon>
        <taxon>Hypocreomycetidae</taxon>
        <taxon>Hypocreales</taxon>
        <taxon>Ophiocordycipitaceae</taxon>
        <taxon>Tolypocladium</taxon>
    </lineage>
</organism>
<sequence>MAQRQRQPPHGHGHGAGFPPPPPFAAELEAAPLHGAVETPDGGVAFEMCGESAAPKPKGPEDETRRRPAQATDADVPAQANPWPFYLEETRTGDPDNTTERVVDDEEGKKAPDAAPAVPWPYHGPPLGEDGPRATVYPQAAQPAPTGHVKEQREGAQGDGRAEPQSSDDAPPGPEAASAAARFPAPPKPTQPHGTATSPPAPVYKPYSPPPDGDGAGQGASVGPSADETTGLAYRPYQPPPSPPPPPEKHPAAAVGAAPRPVCVPQGEAKTSSPPAPLKVAVAASTTSPSTVPAAVAAAAAAPGQRPATASPHPSTPSPSVQNFSVAPNTAHSPRPPSAASAVSAASAAMPPQIQYAPRPQDSHQPYPHGVHPYASPPPHHAMSGPAMSPQFSPLSPPPPYSYGGVPPPGSQPPQHSPHHPPPGPYPSLYPTQPIYAYGPEGGAPSPQGMHSAPPLPPRPAPGQFGPLPMGFGAGPAHAVAYPPPPKTMYAPGPYPPPLPPRTGSGGLFSSTSARKWLDKTSQVLESKLEGVLHGPPGPPHRPAHGPPPPRWPPGPPYQGGPPPPPGWHPGGQWGAPGGGGPGQGGTQRYA</sequence>
<feature type="region of interest" description="Disordered" evidence="1">
    <location>
        <begin position="1"/>
        <end position="591"/>
    </location>
</feature>
<reference evidence="2 3" key="1">
    <citation type="submission" date="2017-08" db="EMBL/GenBank/DDBJ databases">
        <title>Harnessing the power of phylogenomics to disentangle the directionality and signatures of interkingdom host jumping in the parasitic fungal genus Tolypocladium.</title>
        <authorList>
            <person name="Quandt C.A."/>
            <person name="Patterson W."/>
            <person name="Spatafora J.W."/>
        </authorList>
    </citation>
    <scope>NUCLEOTIDE SEQUENCE [LARGE SCALE GENOMIC DNA]</scope>
    <source>
        <strain evidence="2 3">CBS 113982</strain>
    </source>
</reference>
<dbReference type="AlphaFoldDB" id="A0A2K3QA54"/>
<feature type="compositionally biased region" description="Pro residues" evidence="1">
    <location>
        <begin position="237"/>
        <end position="246"/>
    </location>
</feature>
<dbReference type="EMBL" id="NRSZ01000902">
    <property type="protein sequence ID" value="PNY24373.1"/>
    <property type="molecule type" value="Genomic_DNA"/>
</dbReference>
<protein>
    <submittedName>
        <fullName evidence="2">Uncharacterized protein</fullName>
    </submittedName>
</protein>
<accession>A0A2K3QA54</accession>
<name>A0A2K3QA54_9HYPO</name>
<feature type="compositionally biased region" description="Gly residues" evidence="1">
    <location>
        <begin position="569"/>
        <end position="591"/>
    </location>
</feature>
<feature type="compositionally biased region" description="Low complexity" evidence="1">
    <location>
        <begin position="338"/>
        <end position="352"/>
    </location>
</feature>
<feature type="compositionally biased region" description="Basic and acidic residues" evidence="1">
    <location>
        <begin position="148"/>
        <end position="162"/>
    </location>
</feature>
<keyword evidence="3" id="KW-1185">Reference proteome</keyword>
<dbReference type="OrthoDB" id="4928119at2759"/>
<feature type="compositionally biased region" description="Polar residues" evidence="1">
    <location>
        <begin position="321"/>
        <end position="330"/>
    </location>
</feature>
<evidence type="ECO:0000313" key="2">
    <source>
        <dbReference type="EMBL" id="PNY24373.1"/>
    </source>
</evidence>
<feature type="compositionally biased region" description="Low complexity" evidence="1">
    <location>
        <begin position="252"/>
        <end position="265"/>
    </location>
</feature>
<feature type="compositionally biased region" description="Pro residues" evidence="1">
    <location>
        <begin position="395"/>
        <end position="428"/>
    </location>
</feature>
<evidence type="ECO:0000313" key="3">
    <source>
        <dbReference type="Proteomes" id="UP000236621"/>
    </source>
</evidence>
<evidence type="ECO:0000256" key="1">
    <source>
        <dbReference type="SAM" id="MobiDB-lite"/>
    </source>
</evidence>
<feature type="compositionally biased region" description="Polar residues" evidence="1">
    <location>
        <begin position="508"/>
        <end position="525"/>
    </location>
</feature>
<proteinExistence type="predicted"/>
<gene>
    <name evidence="2" type="ORF">TCAP_05686</name>
</gene>
<feature type="compositionally biased region" description="Basic and acidic residues" evidence="1">
    <location>
        <begin position="88"/>
        <end position="112"/>
    </location>
</feature>
<feature type="compositionally biased region" description="Pro residues" evidence="1">
    <location>
        <begin position="199"/>
        <end position="212"/>
    </location>
</feature>